<evidence type="ECO:0000259" key="2">
    <source>
        <dbReference type="PROSITE" id="PS50833"/>
    </source>
</evidence>
<feature type="compositionally biased region" description="Low complexity" evidence="1">
    <location>
        <begin position="683"/>
        <end position="694"/>
    </location>
</feature>
<dbReference type="GO" id="GO:0000027">
    <property type="term" value="P:ribosomal large subunit assembly"/>
    <property type="evidence" value="ECO:0007669"/>
    <property type="project" value="TreeGrafter"/>
</dbReference>
<gene>
    <name evidence="3" type="ORF">TDIB3V08_LOCUS1980</name>
</gene>
<feature type="region of interest" description="Disordered" evidence="1">
    <location>
        <begin position="168"/>
        <end position="198"/>
    </location>
</feature>
<sequence>METERSRTTSLGGIKGAGRPLAGISHREPSSALGHNLSSNKPLSTVRVCFFVTQLPTITTLPIRFTAVTRRTILPIRFTAVTRRTTLPIRFTAVTRRTTLPIRFTAVSRRTCLPAIPPLSPTIRALLDTTSSSREYFDVVSPIAGLSSTCVKLNPDCLLNNQPVVGRRSGKDKGLDNSGVLNREQIPGSSKEDTGKVNMLPTVGNAEVSEVEVNSKSGKKNGRSVKNNKQVQVDEPDDLKLAPHSFVIHRGSVGKYVQELTKDFRKVMEPFTASSLKVRRKNSLKDFVSVSGILHVSHLCTFTHTDISTYMKLANLPRGPTLTFKVHNYSLSRDVASMLKKQMVFDRVFKNSPLIVLNSFSGEGMHLKLMASMFQNMFPTINVTKVNLSTIRRCVLLNYNPTSKLIDFRHYVIKLVPIGLSRGVKKIVQNKVPNLGRLGNISEFFTKSNMLSESEYEDDPSSHVVLPQTLTSRGNIAGRQSGIRVHELGPRLTLQLMKVEDGLMNGDVLFHELIQKTDEEKLFIKKKREEKSKLKEKRKKTQEENTKKKLHMKEEQKQKTLKGMKRKNNELEADVMMKKAVLESNQTGAQEDDDDAAWYRQEVGEEPDTDLFVSSQGGSMKRKYPSHGTQFKKRKLDSNTKTKQFNNDSSNKQHFRSQKTDVSKNKSSLNKQFGRQKNNFPRSKSSSKMNTSKKAFVSKRLKKHGRS</sequence>
<feature type="compositionally biased region" description="Polar residues" evidence="1">
    <location>
        <begin position="639"/>
        <end position="652"/>
    </location>
</feature>
<dbReference type="SMART" id="SM00879">
    <property type="entry name" value="Brix"/>
    <property type="match status" value="1"/>
</dbReference>
<dbReference type="PANTHER" id="PTHR12661">
    <property type="entry name" value="PETER PAN-RELATED"/>
    <property type="match status" value="1"/>
</dbReference>
<dbReference type="PANTHER" id="PTHR12661:SF5">
    <property type="entry name" value="SUPPRESSOR OF SWI4 1 HOMOLOG"/>
    <property type="match status" value="1"/>
</dbReference>
<protein>
    <recommendedName>
        <fullName evidence="2">Brix domain-containing protein</fullName>
    </recommendedName>
</protein>
<dbReference type="GO" id="GO:0019843">
    <property type="term" value="F:rRNA binding"/>
    <property type="evidence" value="ECO:0007669"/>
    <property type="project" value="InterPro"/>
</dbReference>
<evidence type="ECO:0000313" key="3">
    <source>
        <dbReference type="EMBL" id="CAD7195598.1"/>
    </source>
</evidence>
<organism evidence="3">
    <name type="scientific">Timema douglasi</name>
    <name type="common">Walking stick</name>
    <dbReference type="NCBI Taxonomy" id="61478"/>
    <lineage>
        <taxon>Eukaryota</taxon>
        <taxon>Metazoa</taxon>
        <taxon>Ecdysozoa</taxon>
        <taxon>Arthropoda</taxon>
        <taxon>Hexapoda</taxon>
        <taxon>Insecta</taxon>
        <taxon>Pterygota</taxon>
        <taxon>Neoptera</taxon>
        <taxon>Polyneoptera</taxon>
        <taxon>Phasmatodea</taxon>
        <taxon>Timematodea</taxon>
        <taxon>Timematoidea</taxon>
        <taxon>Timematidae</taxon>
        <taxon>Timema</taxon>
    </lineage>
</organism>
<proteinExistence type="predicted"/>
<feature type="compositionally biased region" description="Polar residues" evidence="1">
    <location>
        <begin position="665"/>
        <end position="682"/>
    </location>
</feature>
<name>A0A7R8Z5T9_TIMDO</name>
<feature type="compositionally biased region" description="Basic residues" evidence="1">
    <location>
        <begin position="696"/>
        <end position="707"/>
    </location>
</feature>
<dbReference type="AlphaFoldDB" id="A0A7R8Z5T9"/>
<reference evidence="3" key="1">
    <citation type="submission" date="2020-11" db="EMBL/GenBank/DDBJ databases">
        <authorList>
            <person name="Tran Van P."/>
        </authorList>
    </citation>
    <scope>NUCLEOTIDE SEQUENCE</scope>
</reference>
<dbReference type="InterPro" id="IPR045112">
    <property type="entry name" value="PPAN-like"/>
</dbReference>
<dbReference type="Pfam" id="PF04427">
    <property type="entry name" value="Brix"/>
    <property type="match status" value="1"/>
</dbReference>
<feature type="region of interest" description="Disordered" evidence="1">
    <location>
        <begin position="1"/>
        <end position="37"/>
    </location>
</feature>
<dbReference type="PROSITE" id="PS50833">
    <property type="entry name" value="BRIX"/>
    <property type="match status" value="1"/>
</dbReference>
<feature type="domain" description="Brix" evidence="2">
    <location>
        <begin position="243"/>
        <end position="505"/>
    </location>
</feature>
<feature type="region of interest" description="Disordered" evidence="1">
    <location>
        <begin position="530"/>
        <end position="568"/>
    </location>
</feature>
<dbReference type="GO" id="GO:0006364">
    <property type="term" value="P:rRNA processing"/>
    <property type="evidence" value="ECO:0007669"/>
    <property type="project" value="InterPro"/>
</dbReference>
<dbReference type="GO" id="GO:0030687">
    <property type="term" value="C:preribosome, large subunit precursor"/>
    <property type="evidence" value="ECO:0007669"/>
    <property type="project" value="TreeGrafter"/>
</dbReference>
<feature type="compositionally biased region" description="Basic and acidic residues" evidence="1">
    <location>
        <begin position="541"/>
        <end position="558"/>
    </location>
</feature>
<feature type="region of interest" description="Disordered" evidence="1">
    <location>
        <begin position="605"/>
        <end position="707"/>
    </location>
</feature>
<feature type="compositionally biased region" description="Basic residues" evidence="1">
    <location>
        <begin position="620"/>
        <end position="635"/>
    </location>
</feature>
<dbReference type="InterPro" id="IPR007109">
    <property type="entry name" value="Brix"/>
</dbReference>
<accession>A0A7R8Z5T9</accession>
<dbReference type="EMBL" id="OA564807">
    <property type="protein sequence ID" value="CAD7195598.1"/>
    <property type="molecule type" value="Genomic_DNA"/>
</dbReference>
<evidence type="ECO:0000256" key="1">
    <source>
        <dbReference type="SAM" id="MobiDB-lite"/>
    </source>
</evidence>